<organism evidence="1 2">
    <name type="scientific">Parastrongyloides trichosuri</name>
    <name type="common">Possum-specific nematode worm</name>
    <dbReference type="NCBI Taxonomy" id="131310"/>
    <lineage>
        <taxon>Eukaryota</taxon>
        <taxon>Metazoa</taxon>
        <taxon>Ecdysozoa</taxon>
        <taxon>Nematoda</taxon>
        <taxon>Chromadorea</taxon>
        <taxon>Rhabditida</taxon>
        <taxon>Tylenchina</taxon>
        <taxon>Panagrolaimomorpha</taxon>
        <taxon>Strongyloidoidea</taxon>
        <taxon>Strongyloididae</taxon>
        <taxon>Parastrongyloides</taxon>
    </lineage>
</organism>
<proteinExistence type="predicted"/>
<evidence type="ECO:0000313" key="2">
    <source>
        <dbReference type="WBParaSite" id="PTRK_0000008900.1"/>
    </source>
</evidence>
<reference evidence="2" key="1">
    <citation type="submission" date="2017-02" db="UniProtKB">
        <authorList>
            <consortium name="WormBaseParasite"/>
        </authorList>
    </citation>
    <scope>IDENTIFICATION</scope>
</reference>
<name>A0A0N4Z056_PARTI</name>
<dbReference type="Proteomes" id="UP000038045">
    <property type="component" value="Unplaced"/>
</dbReference>
<keyword evidence="1" id="KW-1185">Reference proteome</keyword>
<protein>
    <submittedName>
        <fullName evidence="2">Phage protein</fullName>
    </submittedName>
</protein>
<evidence type="ECO:0000313" key="1">
    <source>
        <dbReference type="Proteomes" id="UP000038045"/>
    </source>
</evidence>
<accession>A0A0N4Z056</accession>
<sequence>MLKGTSKKPYNINAYKLTFYKNSCSVFFDALKNHRDVVNNGEKTMNNKKIIISKKSVLNLPLMKEMMNSSKQYEYKVDVLSFNGTKGYFVDNDYWDSYITSFDRKSFIHSAYDGEVNKRINDMKTADFMTWQTKTVMEALDFIELYKEGKK</sequence>
<dbReference type="AlphaFoldDB" id="A0A0N4Z056"/>
<dbReference type="WBParaSite" id="PTRK_0000008900.1">
    <property type="protein sequence ID" value="PTRK_0000008900.1"/>
    <property type="gene ID" value="PTRK_0000008900"/>
</dbReference>